<dbReference type="AlphaFoldDB" id="X7ZKN5"/>
<name>X7ZKN5_MYCKA</name>
<gene>
    <name evidence="1" type="ORF">I545_1952</name>
</gene>
<evidence type="ECO:0000313" key="1">
    <source>
        <dbReference type="EMBL" id="EUA19616.1"/>
    </source>
</evidence>
<evidence type="ECO:0000313" key="2">
    <source>
        <dbReference type="Proteomes" id="UP000020561"/>
    </source>
</evidence>
<accession>X7ZKN5</accession>
<protein>
    <submittedName>
        <fullName evidence="1">Uncharacterized protein</fullName>
    </submittedName>
</protein>
<sequence>MASGLHWWRRVCPLGGFSGGSAALTAHSTPQPHTRKP</sequence>
<dbReference type="EMBL" id="JAOA01000002">
    <property type="protein sequence ID" value="EUA19616.1"/>
    <property type="molecule type" value="Genomic_DNA"/>
</dbReference>
<organism evidence="1 2">
    <name type="scientific">Mycobacterium kansasii 662</name>
    <dbReference type="NCBI Taxonomy" id="1299326"/>
    <lineage>
        <taxon>Bacteria</taxon>
        <taxon>Bacillati</taxon>
        <taxon>Actinomycetota</taxon>
        <taxon>Actinomycetes</taxon>
        <taxon>Mycobacteriales</taxon>
        <taxon>Mycobacteriaceae</taxon>
        <taxon>Mycobacterium</taxon>
    </lineage>
</organism>
<dbReference type="Proteomes" id="UP000020561">
    <property type="component" value="Unassembled WGS sequence"/>
</dbReference>
<proteinExistence type="predicted"/>
<comment type="caution">
    <text evidence="1">The sequence shown here is derived from an EMBL/GenBank/DDBJ whole genome shotgun (WGS) entry which is preliminary data.</text>
</comment>
<reference evidence="1 2" key="1">
    <citation type="submission" date="2013-12" db="EMBL/GenBank/DDBJ databases">
        <authorList>
            <person name="Brown-Elliot B."/>
            <person name="Wallace R."/>
            <person name="Lenaerts A."/>
            <person name="Ordway D."/>
            <person name="DeGroote M.A."/>
            <person name="Parker T."/>
            <person name="Sizemore C."/>
            <person name="Tallon L.J."/>
            <person name="Sadzewicz L.K."/>
            <person name="Sengamalay N."/>
            <person name="Fraser C.M."/>
            <person name="Hine E."/>
            <person name="Shefchek K.A."/>
            <person name="Das S.P."/>
            <person name="Tettelin H."/>
        </authorList>
    </citation>
    <scope>NUCLEOTIDE SEQUENCE [LARGE SCALE GENOMIC DNA]</scope>
    <source>
        <strain evidence="1 2">662</strain>
    </source>
</reference>